<keyword evidence="5 6" id="KW-0472">Membrane</keyword>
<feature type="transmembrane region" description="Helical" evidence="6">
    <location>
        <begin position="21"/>
        <end position="39"/>
    </location>
</feature>
<reference evidence="8 9" key="1">
    <citation type="submission" date="2018-06" db="EMBL/GenBank/DDBJ databases">
        <authorList>
            <consortium name="Pathogen Informatics"/>
            <person name="Doyle S."/>
        </authorList>
    </citation>
    <scope>NUCLEOTIDE SEQUENCE [LARGE SCALE GENOMIC DNA]</scope>
    <source>
        <strain evidence="8 9">NCTC12026</strain>
    </source>
</reference>
<dbReference type="RefSeq" id="WP_115164376.1">
    <property type="nucleotide sequence ID" value="NZ_UGUA01000002.1"/>
</dbReference>
<dbReference type="OrthoDB" id="6588368at2"/>
<proteinExistence type="predicted"/>
<accession>A0A379G4H3</accession>
<evidence type="ECO:0000256" key="2">
    <source>
        <dbReference type="ARBA" id="ARBA00022475"/>
    </source>
</evidence>
<evidence type="ECO:0000256" key="4">
    <source>
        <dbReference type="ARBA" id="ARBA00022989"/>
    </source>
</evidence>
<keyword evidence="4 6" id="KW-1133">Transmembrane helix</keyword>
<name>A0A379G4H3_9GAMM</name>
<evidence type="ECO:0000256" key="3">
    <source>
        <dbReference type="ARBA" id="ARBA00022692"/>
    </source>
</evidence>
<evidence type="ECO:0000313" key="9">
    <source>
        <dbReference type="Proteomes" id="UP000255129"/>
    </source>
</evidence>
<evidence type="ECO:0000256" key="5">
    <source>
        <dbReference type="ARBA" id="ARBA00023136"/>
    </source>
</evidence>
<dbReference type="GO" id="GO:0005886">
    <property type="term" value="C:plasma membrane"/>
    <property type="evidence" value="ECO:0007669"/>
    <property type="project" value="UniProtKB-SubCell"/>
</dbReference>
<dbReference type="GO" id="GO:0022904">
    <property type="term" value="P:respiratory electron transport chain"/>
    <property type="evidence" value="ECO:0007669"/>
    <property type="project" value="InterPro"/>
</dbReference>
<dbReference type="Pfam" id="PF01292">
    <property type="entry name" value="Ni_hydr_CYTB"/>
    <property type="match status" value="1"/>
</dbReference>
<dbReference type="InterPro" id="IPR016174">
    <property type="entry name" value="Di-haem_cyt_TM"/>
</dbReference>
<dbReference type="EMBL" id="UGUA01000002">
    <property type="protein sequence ID" value="SUC35796.1"/>
    <property type="molecule type" value="Genomic_DNA"/>
</dbReference>
<dbReference type="GO" id="GO:0009055">
    <property type="term" value="F:electron transfer activity"/>
    <property type="evidence" value="ECO:0007669"/>
    <property type="project" value="InterPro"/>
</dbReference>
<evidence type="ECO:0000256" key="6">
    <source>
        <dbReference type="SAM" id="Phobius"/>
    </source>
</evidence>
<dbReference type="InterPro" id="IPR011577">
    <property type="entry name" value="Cyt_b561_bac/Ni-Hgenase"/>
</dbReference>
<sequence>MNLLKSIWRFFGIYQNKTTRLLHCFIFILVITQIIISNWMQVTKAGLIPTDGYSFYFTWIHIGIGFCLLFLAAFLILVCFSNRGFRYFFPYLWGDFTQIKNDITLLFKLKLPESSPRGLATTIQGLGLGALAIVVLSGVIWFILWLQNSGLAPEARNIHKTLTGLIEAYIIGHGLMGLLHFILWKNNSSKSENH</sequence>
<feature type="domain" description="Cytochrome b561 bacterial/Ni-hydrogenase" evidence="7">
    <location>
        <begin position="16"/>
        <end position="186"/>
    </location>
</feature>
<dbReference type="Gene3D" id="1.20.950.20">
    <property type="entry name" value="Transmembrane di-heme cytochromes, Chain C"/>
    <property type="match status" value="1"/>
</dbReference>
<dbReference type="SUPFAM" id="SSF81342">
    <property type="entry name" value="Transmembrane di-heme cytochromes"/>
    <property type="match status" value="1"/>
</dbReference>
<gene>
    <name evidence="8" type="ORF">NCTC12026_02197</name>
</gene>
<keyword evidence="2" id="KW-1003">Cell membrane</keyword>
<dbReference type="AlphaFoldDB" id="A0A379G4H3"/>
<feature type="transmembrane region" description="Helical" evidence="6">
    <location>
        <begin position="59"/>
        <end position="80"/>
    </location>
</feature>
<evidence type="ECO:0000259" key="7">
    <source>
        <dbReference type="Pfam" id="PF01292"/>
    </source>
</evidence>
<comment type="subcellular location">
    <subcellularLocation>
        <location evidence="1">Cell membrane</location>
        <topology evidence="1">Multi-pass membrane protein</topology>
    </subcellularLocation>
</comment>
<feature type="transmembrane region" description="Helical" evidence="6">
    <location>
        <begin position="166"/>
        <end position="184"/>
    </location>
</feature>
<protein>
    <submittedName>
        <fullName evidence="8">Cytochrome b(N-terminal)/b6/petB</fullName>
    </submittedName>
</protein>
<evidence type="ECO:0000256" key="1">
    <source>
        <dbReference type="ARBA" id="ARBA00004651"/>
    </source>
</evidence>
<evidence type="ECO:0000313" key="8">
    <source>
        <dbReference type="EMBL" id="SUC35796.1"/>
    </source>
</evidence>
<keyword evidence="3 6" id="KW-0812">Transmembrane</keyword>
<organism evidence="8 9">
    <name type="scientific">Providencia rustigianii</name>
    <dbReference type="NCBI Taxonomy" id="158850"/>
    <lineage>
        <taxon>Bacteria</taxon>
        <taxon>Pseudomonadati</taxon>
        <taxon>Pseudomonadota</taxon>
        <taxon>Gammaproteobacteria</taxon>
        <taxon>Enterobacterales</taxon>
        <taxon>Morganellaceae</taxon>
        <taxon>Providencia</taxon>
    </lineage>
</organism>
<feature type="transmembrane region" description="Helical" evidence="6">
    <location>
        <begin position="126"/>
        <end position="146"/>
    </location>
</feature>
<dbReference type="Proteomes" id="UP000255129">
    <property type="component" value="Unassembled WGS sequence"/>
</dbReference>